<accession>A0A2Z2P1R1</accession>
<dbReference type="GO" id="GO:0005886">
    <property type="term" value="C:plasma membrane"/>
    <property type="evidence" value="ECO:0007669"/>
    <property type="project" value="UniProtKB-SubCell"/>
</dbReference>
<evidence type="ECO:0000256" key="6">
    <source>
        <dbReference type="ARBA" id="ARBA00023136"/>
    </source>
</evidence>
<evidence type="ECO:0000256" key="4">
    <source>
        <dbReference type="ARBA" id="ARBA00022692"/>
    </source>
</evidence>
<keyword evidence="5 7" id="KW-1133">Transmembrane helix</keyword>
<comment type="similarity">
    <text evidence="2 7">Belongs to the BI1 family.</text>
</comment>
<evidence type="ECO:0000256" key="3">
    <source>
        <dbReference type="ARBA" id="ARBA00022475"/>
    </source>
</evidence>
<dbReference type="OrthoDB" id="9813298at2"/>
<dbReference type="GO" id="GO:0006508">
    <property type="term" value="P:proteolysis"/>
    <property type="evidence" value="ECO:0007669"/>
    <property type="project" value="UniProtKB-KW"/>
</dbReference>
<name>A0A2Z2P1R1_9GAMM</name>
<reference evidence="8 9" key="1">
    <citation type="submission" date="2016-12" db="EMBL/GenBank/DDBJ databases">
        <authorList>
            <person name="Song W.-J."/>
            <person name="Kurnit D.M."/>
        </authorList>
    </citation>
    <scope>NUCLEOTIDE SEQUENCE [LARGE SCALE GENOMIC DNA]</scope>
    <source>
        <strain evidence="8 9">IMCC3135</strain>
    </source>
</reference>
<feature type="transmembrane region" description="Helical" evidence="7">
    <location>
        <begin position="192"/>
        <end position="215"/>
    </location>
</feature>
<feature type="transmembrane region" description="Helical" evidence="7">
    <location>
        <begin position="159"/>
        <end position="180"/>
    </location>
</feature>
<sequence length="221" mass="23111">MLKTNTITQSAESALSTNRVLRNTYALLAATLVFSGIMAAVSMAINPPYFTSLIATFGAIGVLMFVLPKFENSAAGVGIVFLGTGMLGFGLGPMLNAYAGLPNGQAVIATAMGGTGVIFLALSAYVLTTKKSFDFMGGMLFVGMIVVFGAAIINMFAQIPALSIAVSGAIVLLMSGFILFDTSRIVNGGETNYIRATVSMFLNIFNLFTSLLHLLGIMSDD</sequence>
<keyword evidence="9" id="KW-1185">Reference proteome</keyword>
<evidence type="ECO:0000256" key="1">
    <source>
        <dbReference type="ARBA" id="ARBA00004651"/>
    </source>
</evidence>
<proteinExistence type="inferred from homology"/>
<dbReference type="PROSITE" id="PS01243">
    <property type="entry name" value="BI1"/>
    <property type="match status" value="1"/>
</dbReference>
<keyword evidence="8" id="KW-0378">Hydrolase</keyword>
<dbReference type="InterPro" id="IPR006214">
    <property type="entry name" value="Bax_inhibitor_1-related"/>
</dbReference>
<evidence type="ECO:0000313" key="8">
    <source>
        <dbReference type="EMBL" id="ASJ74417.1"/>
    </source>
</evidence>
<feature type="transmembrane region" description="Helical" evidence="7">
    <location>
        <begin position="74"/>
        <end position="95"/>
    </location>
</feature>
<evidence type="ECO:0000256" key="2">
    <source>
        <dbReference type="ARBA" id="ARBA00010350"/>
    </source>
</evidence>
<protein>
    <submittedName>
        <fullName evidence="8">Modulator of FtsH protease YccA</fullName>
    </submittedName>
</protein>
<dbReference type="GO" id="GO:0008233">
    <property type="term" value="F:peptidase activity"/>
    <property type="evidence" value="ECO:0007669"/>
    <property type="project" value="UniProtKB-KW"/>
</dbReference>
<keyword evidence="3" id="KW-1003">Cell membrane</keyword>
<dbReference type="Pfam" id="PF01027">
    <property type="entry name" value="Bax1-I"/>
    <property type="match status" value="1"/>
</dbReference>
<keyword evidence="4 7" id="KW-0812">Transmembrane</keyword>
<feature type="transmembrane region" description="Helical" evidence="7">
    <location>
        <begin position="49"/>
        <end position="67"/>
    </location>
</feature>
<feature type="transmembrane region" description="Helical" evidence="7">
    <location>
        <begin position="107"/>
        <end position="128"/>
    </location>
</feature>
<dbReference type="EMBL" id="CP018632">
    <property type="protein sequence ID" value="ASJ74417.1"/>
    <property type="molecule type" value="Genomic_DNA"/>
</dbReference>
<dbReference type="InterPro" id="IPR006213">
    <property type="entry name" value="Bax_inhbtr1_CS"/>
</dbReference>
<gene>
    <name evidence="8" type="primary">yccA</name>
    <name evidence="8" type="ORF">IMCC3135_21705</name>
</gene>
<keyword evidence="8" id="KW-0645">Protease</keyword>
<dbReference type="KEGG" id="gai:IMCC3135_21705"/>
<dbReference type="Proteomes" id="UP000250079">
    <property type="component" value="Chromosome"/>
</dbReference>
<dbReference type="AlphaFoldDB" id="A0A2Z2P1R1"/>
<evidence type="ECO:0000256" key="7">
    <source>
        <dbReference type="RuleBase" id="RU004379"/>
    </source>
</evidence>
<keyword evidence="6 7" id="KW-0472">Membrane</keyword>
<dbReference type="PANTHER" id="PTHR23291:SF115">
    <property type="entry name" value="MODULATOR OF FTSH PROTEASE YCCA"/>
    <property type="match status" value="1"/>
</dbReference>
<evidence type="ECO:0000256" key="5">
    <source>
        <dbReference type="ARBA" id="ARBA00022989"/>
    </source>
</evidence>
<feature type="transmembrane region" description="Helical" evidence="7">
    <location>
        <begin position="135"/>
        <end position="153"/>
    </location>
</feature>
<feature type="transmembrane region" description="Helical" evidence="7">
    <location>
        <begin position="25"/>
        <end position="43"/>
    </location>
</feature>
<organism evidence="8 9">
    <name type="scientific">Granulosicoccus antarcticus IMCC3135</name>
    <dbReference type="NCBI Taxonomy" id="1192854"/>
    <lineage>
        <taxon>Bacteria</taxon>
        <taxon>Pseudomonadati</taxon>
        <taxon>Pseudomonadota</taxon>
        <taxon>Gammaproteobacteria</taxon>
        <taxon>Chromatiales</taxon>
        <taxon>Granulosicoccaceae</taxon>
        <taxon>Granulosicoccus</taxon>
    </lineage>
</organism>
<dbReference type="PANTHER" id="PTHR23291">
    <property type="entry name" value="BAX INHIBITOR-RELATED"/>
    <property type="match status" value="1"/>
</dbReference>
<dbReference type="CDD" id="cd10433">
    <property type="entry name" value="YccA_like"/>
    <property type="match status" value="1"/>
</dbReference>
<evidence type="ECO:0000313" key="9">
    <source>
        <dbReference type="Proteomes" id="UP000250079"/>
    </source>
</evidence>
<dbReference type="RefSeq" id="WP_088919453.1">
    <property type="nucleotide sequence ID" value="NZ_CP018632.1"/>
</dbReference>
<comment type="subcellular location">
    <subcellularLocation>
        <location evidence="1">Cell membrane</location>
        <topology evidence="1">Multi-pass membrane protein</topology>
    </subcellularLocation>
</comment>